<dbReference type="GO" id="GO:0008804">
    <property type="term" value="F:carbamate kinase activity"/>
    <property type="evidence" value="ECO:0007669"/>
    <property type="project" value="UniProtKB-UniRule"/>
</dbReference>
<evidence type="ECO:0000313" key="12">
    <source>
        <dbReference type="Proteomes" id="UP000005451"/>
    </source>
</evidence>
<keyword evidence="4" id="KW-0056">Arginine metabolism</keyword>
<evidence type="ECO:0000256" key="5">
    <source>
        <dbReference type="ARBA" id="ARBA00022679"/>
    </source>
</evidence>
<dbReference type="GO" id="GO:0019546">
    <property type="term" value="P:L-arginine deiminase pathway"/>
    <property type="evidence" value="ECO:0007669"/>
    <property type="project" value="TreeGrafter"/>
</dbReference>
<evidence type="ECO:0000256" key="6">
    <source>
        <dbReference type="ARBA" id="ARBA00022777"/>
    </source>
</evidence>
<reference evidence="11 12" key="1">
    <citation type="submission" date="2008-09" db="EMBL/GenBank/DDBJ databases">
        <authorList>
            <person name="Fulton L."/>
            <person name="Clifton S."/>
            <person name="Fulton B."/>
            <person name="Xu J."/>
            <person name="Minx P."/>
            <person name="Pepin K.H."/>
            <person name="Johnson M."/>
            <person name="Thiruvilangam P."/>
            <person name="Bhonagiri V."/>
            <person name="Nash W.E."/>
            <person name="Mardis E.R."/>
            <person name="Wilson R.K."/>
        </authorList>
    </citation>
    <scope>NUCLEOTIDE SEQUENCE [LARGE SCALE GENOMIC DNA]</scope>
    <source>
        <strain evidence="11 12">DSM 7454</strain>
    </source>
</reference>
<protein>
    <recommendedName>
        <fullName evidence="3 8">Carbamate kinase</fullName>
    </recommendedName>
</protein>
<evidence type="ECO:0000256" key="3">
    <source>
        <dbReference type="ARBA" id="ARBA00013070"/>
    </source>
</evidence>
<comment type="pathway">
    <text evidence="1">Metabolic intermediate metabolism; carbamoyl phosphate degradation; CO(2) and NH(3) from carbamoyl phosphate: step 1/1.</text>
</comment>
<dbReference type="PIRSF" id="PIRSF000723">
    <property type="entry name" value="Carbamate_kin"/>
    <property type="match status" value="1"/>
</dbReference>
<dbReference type="NCBIfam" id="TIGR00746">
    <property type="entry name" value="arcC"/>
    <property type="match status" value="1"/>
</dbReference>
<dbReference type="RefSeq" id="WP_004812663.1">
    <property type="nucleotide sequence ID" value="NZ_ABXA01000005.1"/>
</dbReference>
<evidence type="ECO:0000259" key="10">
    <source>
        <dbReference type="Pfam" id="PF00696"/>
    </source>
</evidence>
<dbReference type="CDD" id="cd04235">
    <property type="entry name" value="AAK_CK"/>
    <property type="match status" value="1"/>
</dbReference>
<dbReference type="FunFam" id="3.40.1160.10:FF:000007">
    <property type="entry name" value="Carbamate kinase"/>
    <property type="match status" value="1"/>
</dbReference>
<name>B6W6V3_9FIRM</name>
<comment type="catalytic activity">
    <reaction evidence="7">
        <text>hydrogencarbonate + NH4(+) + ATP = carbamoyl phosphate + ADP + H2O + H(+)</text>
        <dbReference type="Rhea" id="RHEA:10152"/>
        <dbReference type="ChEBI" id="CHEBI:15377"/>
        <dbReference type="ChEBI" id="CHEBI:15378"/>
        <dbReference type="ChEBI" id="CHEBI:17544"/>
        <dbReference type="ChEBI" id="CHEBI:28938"/>
        <dbReference type="ChEBI" id="CHEBI:30616"/>
        <dbReference type="ChEBI" id="CHEBI:58228"/>
        <dbReference type="ChEBI" id="CHEBI:456216"/>
        <dbReference type="EC" id="2.7.2.2"/>
    </reaction>
</comment>
<evidence type="ECO:0000256" key="2">
    <source>
        <dbReference type="ARBA" id="ARBA00011066"/>
    </source>
</evidence>
<dbReference type="InterPro" id="IPR001048">
    <property type="entry name" value="Asp/Glu/Uridylate_kinase"/>
</dbReference>
<organism evidence="11 12">
    <name type="scientific">Anaerococcus hydrogenalis DSM 7454</name>
    <dbReference type="NCBI Taxonomy" id="561177"/>
    <lineage>
        <taxon>Bacteria</taxon>
        <taxon>Bacillati</taxon>
        <taxon>Bacillota</taxon>
        <taxon>Tissierellia</taxon>
        <taxon>Tissierellales</taxon>
        <taxon>Peptoniphilaceae</taxon>
        <taxon>Anaerococcus</taxon>
    </lineage>
</organism>
<feature type="domain" description="Aspartate/glutamate/uridylate kinase" evidence="10">
    <location>
        <begin position="4"/>
        <end position="285"/>
    </location>
</feature>
<dbReference type="NCBIfam" id="NF009007">
    <property type="entry name" value="PRK12352.1"/>
    <property type="match status" value="1"/>
</dbReference>
<gene>
    <name evidence="11" type="primary">arcC</name>
    <name evidence="11" type="ORF">ANHYDRO_00287</name>
</gene>
<evidence type="ECO:0000313" key="11">
    <source>
        <dbReference type="EMBL" id="EEB36850.1"/>
    </source>
</evidence>
<dbReference type="UniPathway" id="UPA00996">
    <property type="reaction ID" value="UER00366"/>
</dbReference>
<comment type="similarity">
    <text evidence="2 9">Belongs to the carbamate kinase family.</text>
</comment>
<dbReference type="eggNOG" id="COG0549">
    <property type="taxonomic scope" value="Bacteria"/>
</dbReference>
<proteinExistence type="inferred from homology"/>
<dbReference type="Gene3D" id="3.40.1160.10">
    <property type="entry name" value="Acetylglutamate kinase-like"/>
    <property type="match status" value="1"/>
</dbReference>
<dbReference type="PANTHER" id="PTHR30409">
    <property type="entry name" value="CARBAMATE KINASE"/>
    <property type="match status" value="1"/>
</dbReference>
<dbReference type="PANTHER" id="PTHR30409:SF1">
    <property type="entry name" value="CARBAMATE KINASE-RELATED"/>
    <property type="match status" value="1"/>
</dbReference>
<dbReference type="EMBL" id="ABXA01000005">
    <property type="protein sequence ID" value="EEB36850.1"/>
    <property type="molecule type" value="Genomic_DNA"/>
</dbReference>
<dbReference type="Pfam" id="PF00696">
    <property type="entry name" value="AA_kinase"/>
    <property type="match status" value="1"/>
</dbReference>
<dbReference type="GO" id="GO:0005829">
    <property type="term" value="C:cytosol"/>
    <property type="evidence" value="ECO:0007669"/>
    <property type="project" value="TreeGrafter"/>
</dbReference>
<dbReference type="Proteomes" id="UP000005451">
    <property type="component" value="Unassembled WGS sequence"/>
</dbReference>
<dbReference type="AlphaFoldDB" id="B6W6V3"/>
<sequence>MRKKTIVIALGGNALGNTPSEQVELVKKTAKIIVDLSEKYNVAVGHGNGPQVGMINNAMEFAANKGGDTPDMPFAECGAMSQGYIGYHLSQAIRNELKNRKKEKEVAYILTQVLVDKDDPAFKNPTKPIGNFLTKKQAEDKAKENGYLYVEDAKRGYRRVVASPLPKKIIEINVIKSLLENNNLVITVGGGGIPVIKTGQNLTGISAVIDKDRSSSLLAQDLKADMLLILTTVDKVMINYKKENQKEIDEMTIKEAKKYIDQGEFAPGSMLPKIEACIDFVEKSDEGVALITSLEKASEALEKKTGTVIRK</sequence>
<dbReference type="InterPro" id="IPR003964">
    <property type="entry name" value="Carb_kinase"/>
</dbReference>
<comment type="caution">
    <text evidence="11">The sequence shown here is derived from an EMBL/GenBank/DDBJ whole genome shotgun (WGS) entry which is preliminary data.</text>
</comment>
<evidence type="ECO:0000256" key="7">
    <source>
        <dbReference type="ARBA" id="ARBA00048467"/>
    </source>
</evidence>
<evidence type="ECO:0000256" key="8">
    <source>
        <dbReference type="NCBIfam" id="TIGR00746"/>
    </source>
</evidence>
<evidence type="ECO:0000256" key="9">
    <source>
        <dbReference type="PIRNR" id="PIRNR000723"/>
    </source>
</evidence>
<reference evidence="11 12" key="2">
    <citation type="submission" date="2008-10" db="EMBL/GenBank/DDBJ databases">
        <title>Draft genome sequence of Anaerococcus hydrogenalis (DSM 7454).</title>
        <authorList>
            <person name="Sudarsanam P."/>
            <person name="Ley R."/>
            <person name="Guruge J."/>
            <person name="Turnbaugh P.J."/>
            <person name="Mahowald M."/>
            <person name="Liep D."/>
            <person name="Gordon J."/>
        </authorList>
    </citation>
    <scope>NUCLEOTIDE SEQUENCE [LARGE SCALE GENOMIC DNA]</scope>
    <source>
        <strain evidence="11 12">DSM 7454</strain>
    </source>
</reference>
<evidence type="ECO:0000256" key="1">
    <source>
        <dbReference type="ARBA" id="ARBA00005118"/>
    </source>
</evidence>
<dbReference type="PRINTS" id="PR01469">
    <property type="entry name" value="CARBMTKINASE"/>
</dbReference>
<dbReference type="STRING" id="561177.ANHYDRO_00287"/>
<dbReference type="InterPro" id="IPR036393">
    <property type="entry name" value="AceGlu_kinase-like_sf"/>
</dbReference>
<evidence type="ECO:0000256" key="4">
    <source>
        <dbReference type="ARBA" id="ARBA00022503"/>
    </source>
</evidence>
<accession>B6W6V3</accession>
<keyword evidence="6 9" id="KW-0418">Kinase</keyword>
<dbReference type="SUPFAM" id="SSF53633">
    <property type="entry name" value="Carbamate kinase-like"/>
    <property type="match status" value="1"/>
</dbReference>
<keyword evidence="5 9" id="KW-0808">Transferase</keyword>